<evidence type="ECO:0000313" key="2">
    <source>
        <dbReference type="Proteomes" id="UP000887013"/>
    </source>
</evidence>
<proteinExistence type="predicted"/>
<comment type="caution">
    <text evidence="1">The sequence shown here is derived from an EMBL/GenBank/DDBJ whole genome shotgun (WGS) entry which is preliminary data.</text>
</comment>
<reference evidence="1" key="1">
    <citation type="submission" date="2020-08" db="EMBL/GenBank/DDBJ databases">
        <title>Multicomponent nature underlies the extraordinary mechanical properties of spider dragline silk.</title>
        <authorList>
            <person name="Kono N."/>
            <person name="Nakamura H."/>
            <person name="Mori M."/>
            <person name="Yoshida Y."/>
            <person name="Ohtoshi R."/>
            <person name="Malay A.D."/>
            <person name="Moran D.A.P."/>
            <person name="Tomita M."/>
            <person name="Numata K."/>
            <person name="Arakawa K."/>
        </authorList>
    </citation>
    <scope>NUCLEOTIDE SEQUENCE</scope>
</reference>
<dbReference type="Proteomes" id="UP000887013">
    <property type="component" value="Unassembled WGS sequence"/>
</dbReference>
<sequence length="94" mass="10515">MVQSQEFKSAYHTVLPTNYPPEFISSPRKIGLLTSIIKSYPQTNPVHNAMFRRSTLCGGGGCRCMKPERGERRSLLCGVTRTSCFLTAPRGDYD</sequence>
<gene>
    <name evidence="1" type="ORF">NPIL_244771</name>
</gene>
<organism evidence="1 2">
    <name type="scientific">Nephila pilipes</name>
    <name type="common">Giant wood spider</name>
    <name type="synonym">Nephila maculata</name>
    <dbReference type="NCBI Taxonomy" id="299642"/>
    <lineage>
        <taxon>Eukaryota</taxon>
        <taxon>Metazoa</taxon>
        <taxon>Ecdysozoa</taxon>
        <taxon>Arthropoda</taxon>
        <taxon>Chelicerata</taxon>
        <taxon>Arachnida</taxon>
        <taxon>Araneae</taxon>
        <taxon>Araneomorphae</taxon>
        <taxon>Entelegynae</taxon>
        <taxon>Araneoidea</taxon>
        <taxon>Nephilidae</taxon>
        <taxon>Nephila</taxon>
    </lineage>
</organism>
<accession>A0A8X6UCE9</accession>
<dbReference type="AlphaFoldDB" id="A0A8X6UCE9"/>
<name>A0A8X6UCE9_NEPPI</name>
<protein>
    <submittedName>
        <fullName evidence="1">Uncharacterized protein</fullName>
    </submittedName>
</protein>
<evidence type="ECO:0000313" key="1">
    <source>
        <dbReference type="EMBL" id="GFT96349.1"/>
    </source>
</evidence>
<keyword evidence="2" id="KW-1185">Reference proteome</keyword>
<dbReference type="EMBL" id="BMAW01026245">
    <property type="protein sequence ID" value="GFT96349.1"/>
    <property type="molecule type" value="Genomic_DNA"/>
</dbReference>